<name>A0A3E0GZE0_9PSEU</name>
<gene>
    <name evidence="2" type="ORF">BCF44_117102</name>
</gene>
<protein>
    <submittedName>
        <fullName evidence="2">Ribosomal protein S12 methylthiotransferase accessory factor YcaO</fullName>
    </submittedName>
</protein>
<dbReference type="Proteomes" id="UP000256269">
    <property type="component" value="Unassembled WGS sequence"/>
</dbReference>
<dbReference type="Gene3D" id="3.40.50.720">
    <property type="entry name" value="NAD(P)-binding Rossmann-like Domain"/>
    <property type="match status" value="1"/>
</dbReference>
<evidence type="ECO:0000313" key="2">
    <source>
        <dbReference type="EMBL" id="REH35714.1"/>
    </source>
</evidence>
<keyword evidence="2" id="KW-0687">Ribonucleoprotein</keyword>
<proteinExistence type="predicted"/>
<dbReference type="Gene3D" id="3.30.1330.230">
    <property type="match status" value="1"/>
</dbReference>
<dbReference type="OrthoDB" id="4219774at2"/>
<dbReference type="EMBL" id="QUNO01000017">
    <property type="protein sequence ID" value="REH35714.1"/>
    <property type="molecule type" value="Genomic_DNA"/>
</dbReference>
<keyword evidence="3" id="KW-1185">Reference proteome</keyword>
<evidence type="ECO:0000259" key="1">
    <source>
        <dbReference type="Pfam" id="PF02624"/>
    </source>
</evidence>
<dbReference type="InterPro" id="IPR003776">
    <property type="entry name" value="YcaO-like_dom"/>
</dbReference>
<dbReference type="GO" id="GO:0005840">
    <property type="term" value="C:ribosome"/>
    <property type="evidence" value="ECO:0007669"/>
    <property type="project" value="UniProtKB-KW"/>
</dbReference>
<dbReference type="GO" id="GO:0008641">
    <property type="term" value="F:ubiquitin-like modifier activating enzyme activity"/>
    <property type="evidence" value="ECO:0007669"/>
    <property type="project" value="InterPro"/>
</dbReference>
<dbReference type="AlphaFoldDB" id="A0A3E0GZE0"/>
<sequence>MSSSIAAMRPRLKAGVFFAPNTNGDGAVVSSGGEVVSLRGAATYVWLEKLAPRLTGDHTLEQLTAALPPVKADMVRRLVVALHDAKLLRDAAADEPHTLSADELRAYAAEIGFIEAYVDSPESRFERFRTARVLAVGAGPVLAAAVEAGERAGMRDITVAESVSASMIDDVDVVLYASGDPVVADILDLDEWCAERATVFVPAVVVGDEAWVGPVCGPHRWTSVWHRLPNRDTSRRTEYLTGPVPGIVASHAVFACFEHLTGVTAESRAGTVVRIDLETLRTSRHRAAEHAAAWTVKPAAAEDLLARITELAGGPTLDDDVLDERVPLLTDEVLGILSPPDERDLTQFPLRVLESNGVHGVGADSASARAAAVFSAVAEYAASVVDARRLLDDEGWPLSDIGPRWLDEPPAQAWTLGMSLVDGGVELVPSSLVFNAGRTGLAAGRDWSTALTEALLSHCLHRTVTAISAVGEPFPGVALPASHHLDLLVAAGRTVTVYDVTDDSGVPTFAFCLDGRTVAYRNHLDPASAVEDGLMQTLLAHQMTPPPVPDLPARRRSNSTGRVARAVAPQSALVDALRDNGPVVVPLDHDPAVAELLPYVLRVVLLNA</sequence>
<organism evidence="2 3">
    <name type="scientific">Kutzneria buriramensis</name>
    <dbReference type="NCBI Taxonomy" id="1045776"/>
    <lineage>
        <taxon>Bacteria</taxon>
        <taxon>Bacillati</taxon>
        <taxon>Actinomycetota</taxon>
        <taxon>Actinomycetes</taxon>
        <taxon>Pseudonocardiales</taxon>
        <taxon>Pseudonocardiaceae</taxon>
        <taxon>Kutzneria</taxon>
    </lineage>
</organism>
<feature type="domain" description="YcaO" evidence="1">
    <location>
        <begin position="373"/>
        <end position="535"/>
    </location>
</feature>
<evidence type="ECO:0000313" key="3">
    <source>
        <dbReference type="Proteomes" id="UP000256269"/>
    </source>
</evidence>
<dbReference type="SUPFAM" id="SSF69572">
    <property type="entry name" value="Activating enzymes of the ubiquitin-like proteins"/>
    <property type="match status" value="1"/>
</dbReference>
<dbReference type="Gene3D" id="3.90.930.60">
    <property type="match status" value="1"/>
</dbReference>
<dbReference type="InterPro" id="IPR035985">
    <property type="entry name" value="Ubiquitin-activating_enz"/>
</dbReference>
<keyword evidence="2" id="KW-0689">Ribosomal protein</keyword>
<keyword evidence="2" id="KW-0808">Transferase</keyword>
<comment type="caution">
    <text evidence="2">The sequence shown here is derived from an EMBL/GenBank/DDBJ whole genome shotgun (WGS) entry which is preliminary data.</text>
</comment>
<accession>A0A3E0GZE0</accession>
<dbReference type="Pfam" id="PF02624">
    <property type="entry name" value="YcaO"/>
    <property type="match status" value="1"/>
</dbReference>
<dbReference type="GO" id="GO:0016740">
    <property type="term" value="F:transferase activity"/>
    <property type="evidence" value="ECO:0007669"/>
    <property type="project" value="UniProtKB-KW"/>
</dbReference>
<reference evidence="2 3" key="1">
    <citation type="submission" date="2018-08" db="EMBL/GenBank/DDBJ databases">
        <title>Genomic Encyclopedia of Archaeal and Bacterial Type Strains, Phase II (KMG-II): from individual species to whole genera.</title>
        <authorList>
            <person name="Goeker M."/>
        </authorList>
    </citation>
    <scope>NUCLEOTIDE SEQUENCE [LARGE SCALE GENOMIC DNA]</scope>
    <source>
        <strain evidence="2 3">DSM 45791</strain>
    </source>
</reference>